<name>A0A5N5QRR9_9AGAM</name>
<feature type="region of interest" description="Disordered" evidence="1">
    <location>
        <begin position="549"/>
        <end position="570"/>
    </location>
</feature>
<evidence type="ECO:0000313" key="2">
    <source>
        <dbReference type="EMBL" id="KAB5594319.1"/>
    </source>
</evidence>
<dbReference type="EMBL" id="SSOP01000022">
    <property type="protein sequence ID" value="KAB5594319.1"/>
    <property type="molecule type" value="Genomic_DNA"/>
</dbReference>
<sequence>MSNQQQPPNEGSPSKNRHRDKGGANTGPRFRKNAAGNPGSSGNSTNNGVAAANANAESPSPSNQHLQHQGQRTQSPRVAHASAPPPRMIQSASAHGSSAPSLMHPHALHTHSPHPSHAQALHLSHSPILSHMTVGQPHSPHTHHANVHPHSQNTSHSSNVPHGHSPNVTPPHIANSHSSPFHAHGHSPSLHTPVHYPPPARTPTYPHAHSLPQHVYPSPSPRPRPMSMHAGMGMGVVAMGSVPGTPTMGYGIGAPLGMGMHMHLGVSGYDGSTGRIDIPNVGAPSVSHTNNMSHAPTQPEQSASFNLCRRRVVAPGIEGQSSAFAATVDPELAGIAVRVASPQPLLLQNGFLWEFEIPRGMVPSSLTNAILNVSGTAIPLLLESQPADACARGEHTARIYMPQQCLETHPGWEEKRAEWIAERAEQYPWHGRIPDVANSYISTPNRTGKPTTMWVCKSRFPDLSQRPEREVMVIARTAIQGGSEEWSQMVCRRAMPPLRTILPQGESHLKMWILRALSTLVLQGVEIVEWSYEFLVSEQQFWWVYRGKSQSGGDPDLSDLDRGEPIPDAV</sequence>
<feature type="compositionally biased region" description="Polar residues" evidence="1">
    <location>
        <begin position="149"/>
        <end position="160"/>
    </location>
</feature>
<dbReference type="OrthoDB" id="3190859at2759"/>
<proteinExistence type="predicted"/>
<keyword evidence="3" id="KW-1185">Reference proteome</keyword>
<feature type="compositionally biased region" description="Basic and acidic residues" evidence="1">
    <location>
        <begin position="559"/>
        <end position="570"/>
    </location>
</feature>
<reference evidence="2 3" key="1">
    <citation type="journal article" date="2019" name="Fungal Biol. Biotechnol.">
        <title>Draft genome sequence of fastidious pathogen Ceratobasidium theobromae, which causes vascular-streak dieback in Theobroma cacao.</title>
        <authorList>
            <person name="Ali S.S."/>
            <person name="Asman A."/>
            <person name="Shao J."/>
            <person name="Firmansyah A.P."/>
            <person name="Susilo A.W."/>
            <person name="Rosmana A."/>
            <person name="McMahon P."/>
            <person name="Junaid M."/>
            <person name="Guest D."/>
            <person name="Kheng T.Y."/>
            <person name="Meinhardt L.W."/>
            <person name="Bailey B.A."/>
        </authorList>
    </citation>
    <scope>NUCLEOTIDE SEQUENCE [LARGE SCALE GENOMIC DNA]</scope>
    <source>
        <strain evidence="2 3">CT2</strain>
    </source>
</reference>
<feature type="compositionally biased region" description="Polar residues" evidence="1">
    <location>
        <begin position="1"/>
        <end position="14"/>
    </location>
</feature>
<dbReference type="AlphaFoldDB" id="A0A5N5QRR9"/>
<organism evidence="2 3">
    <name type="scientific">Ceratobasidium theobromae</name>
    <dbReference type="NCBI Taxonomy" id="1582974"/>
    <lineage>
        <taxon>Eukaryota</taxon>
        <taxon>Fungi</taxon>
        <taxon>Dikarya</taxon>
        <taxon>Basidiomycota</taxon>
        <taxon>Agaricomycotina</taxon>
        <taxon>Agaricomycetes</taxon>
        <taxon>Cantharellales</taxon>
        <taxon>Ceratobasidiaceae</taxon>
        <taxon>Ceratobasidium</taxon>
    </lineage>
</organism>
<feature type="compositionally biased region" description="Polar residues" evidence="1">
    <location>
        <begin position="64"/>
        <end position="76"/>
    </location>
</feature>
<feature type="compositionally biased region" description="Low complexity" evidence="1">
    <location>
        <begin position="33"/>
        <end position="63"/>
    </location>
</feature>
<gene>
    <name evidence="2" type="ORF">CTheo_2249</name>
</gene>
<dbReference type="Proteomes" id="UP000383932">
    <property type="component" value="Unassembled WGS sequence"/>
</dbReference>
<protein>
    <submittedName>
        <fullName evidence="2">Uncharacterized protein</fullName>
    </submittedName>
</protein>
<evidence type="ECO:0000256" key="1">
    <source>
        <dbReference type="SAM" id="MobiDB-lite"/>
    </source>
</evidence>
<evidence type="ECO:0000313" key="3">
    <source>
        <dbReference type="Proteomes" id="UP000383932"/>
    </source>
</evidence>
<feature type="region of interest" description="Disordered" evidence="1">
    <location>
        <begin position="1"/>
        <end position="228"/>
    </location>
</feature>
<feature type="compositionally biased region" description="Polar residues" evidence="1">
    <location>
        <begin position="90"/>
        <end position="100"/>
    </location>
</feature>
<comment type="caution">
    <text evidence="2">The sequence shown here is derived from an EMBL/GenBank/DDBJ whole genome shotgun (WGS) entry which is preliminary data.</text>
</comment>
<accession>A0A5N5QRR9</accession>